<dbReference type="InterPro" id="IPR045361">
    <property type="entry name" value="CIS_tube_prot_N"/>
</dbReference>
<gene>
    <name evidence="2" type="ORF">Dcar01_03326</name>
</gene>
<dbReference type="EMBL" id="BAABRP010000020">
    <property type="protein sequence ID" value="GAA5514570.1"/>
    <property type="molecule type" value="Genomic_DNA"/>
</dbReference>
<sequence length="193" mass="22118">MTDGPLVKAIIKSIEGPKIEVECLFNPKEYQVQKTNNWGPADNSTKDASDLTFSGGSGAKLSMQLFFDTYLRDNEKTVRDVREYTDQLWQLMNIQEALRDPKTKKGRPPKVLFIWGKNWLFNAVITSMQQQYTLFMPNGMPVRAMVTVEFQEALEHRTLRGSGEGTYAISERVRHDAQSYKDSGDLRAKYGRR</sequence>
<dbReference type="Proteomes" id="UP001401887">
    <property type="component" value="Unassembled WGS sequence"/>
</dbReference>
<keyword evidence="3" id="KW-1185">Reference proteome</keyword>
<reference evidence="2 3" key="1">
    <citation type="submission" date="2024-02" db="EMBL/GenBank/DDBJ databases">
        <title>Deinococcus carri NBRC 110142.</title>
        <authorList>
            <person name="Ichikawa N."/>
            <person name="Katano-Makiyama Y."/>
            <person name="Hidaka K."/>
        </authorList>
    </citation>
    <scope>NUCLEOTIDE SEQUENCE [LARGE SCALE GENOMIC DNA]</scope>
    <source>
        <strain evidence="2 3">NBRC 110142</strain>
    </source>
</reference>
<proteinExistence type="predicted"/>
<dbReference type="RefSeq" id="WP_345467454.1">
    <property type="nucleotide sequence ID" value="NZ_BAABRP010000020.1"/>
</dbReference>
<feature type="domain" description="Contractile injection system tube protein N-terminal" evidence="1">
    <location>
        <begin position="18"/>
        <end position="156"/>
    </location>
</feature>
<organism evidence="2 3">
    <name type="scientific">Deinococcus carri</name>
    <dbReference type="NCBI Taxonomy" id="1211323"/>
    <lineage>
        <taxon>Bacteria</taxon>
        <taxon>Thermotogati</taxon>
        <taxon>Deinococcota</taxon>
        <taxon>Deinococci</taxon>
        <taxon>Deinococcales</taxon>
        <taxon>Deinococcaceae</taxon>
        <taxon>Deinococcus</taxon>
    </lineage>
</organism>
<accession>A0ABP9WCV7</accession>
<evidence type="ECO:0000313" key="2">
    <source>
        <dbReference type="EMBL" id="GAA5514570.1"/>
    </source>
</evidence>
<dbReference type="Pfam" id="PF19266">
    <property type="entry name" value="CIS_tube"/>
    <property type="match status" value="1"/>
</dbReference>
<evidence type="ECO:0000259" key="1">
    <source>
        <dbReference type="Pfam" id="PF19266"/>
    </source>
</evidence>
<evidence type="ECO:0000313" key="3">
    <source>
        <dbReference type="Proteomes" id="UP001401887"/>
    </source>
</evidence>
<protein>
    <recommendedName>
        <fullName evidence="1">Contractile injection system tube protein N-terminal domain-containing protein</fullName>
    </recommendedName>
</protein>
<comment type="caution">
    <text evidence="2">The sequence shown here is derived from an EMBL/GenBank/DDBJ whole genome shotgun (WGS) entry which is preliminary data.</text>
</comment>
<name>A0ABP9WCV7_9DEIO</name>